<dbReference type="AlphaFoldDB" id="A0A0A7RZL6"/>
<dbReference type="Proteomes" id="UP000030901">
    <property type="component" value="Chromosome"/>
</dbReference>
<dbReference type="SUPFAM" id="SSF90123">
    <property type="entry name" value="ABC transporter transmembrane region"/>
    <property type="match status" value="1"/>
</dbReference>
<dbReference type="CDD" id="cd18587">
    <property type="entry name" value="ABC_6TM_LapB_like"/>
    <property type="match status" value="1"/>
</dbReference>
<dbReference type="GO" id="GO:0005524">
    <property type="term" value="F:ATP binding"/>
    <property type="evidence" value="ECO:0007669"/>
    <property type="project" value="UniProtKB-KW"/>
</dbReference>
<gene>
    <name evidence="12" type="ORF">FPB0191_00929</name>
</gene>
<protein>
    <submittedName>
        <fullName evidence="12">Type I secretion system ATPase, LssB family</fullName>
    </submittedName>
</protein>
<dbReference type="InterPro" id="IPR039421">
    <property type="entry name" value="Type_1_exporter"/>
</dbReference>
<dbReference type="InterPro" id="IPR027417">
    <property type="entry name" value="P-loop_NTPase"/>
</dbReference>
<dbReference type="GO" id="GO:0015421">
    <property type="term" value="F:ABC-type oligopeptide transporter activity"/>
    <property type="evidence" value="ECO:0007669"/>
    <property type="project" value="TreeGrafter"/>
</dbReference>
<dbReference type="STRING" id="1267021.FPB0191_00929"/>
<evidence type="ECO:0000259" key="10">
    <source>
        <dbReference type="PROSITE" id="PS50929"/>
    </source>
</evidence>
<dbReference type="PANTHER" id="PTHR43394:SF1">
    <property type="entry name" value="ATP-BINDING CASSETTE SUB-FAMILY B MEMBER 10, MITOCHONDRIAL"/>
    <property type="match status" value="1"/>
</dbReference>
<keyword evidence="6 8" id="KW-1133">Transmembrane helix</keyword>
<dbReference type="GO" id="GO:0016887">
    <property type="term" value="F:ATP hydrolysis activity"/>
    <property type="evidence" value="ECO:0007669"/>
    <property type="project" value="InterPro"/>
</dbReference>
<dbReference type="InterPro" id="IPR003439">
    <property type="entry name" value="ABC_transporter-like_ATP-bd"/>
</dbReference>
<evidence type="ECO:0000256" key="6">
    <source>
        <dbReference type="ARBA" id="ARBA00022989"/>
    </source>
</evidence>
<evidence type="ECO:0000256" key="4">
    <source>
        <dbReference type="ARBA" id="ARBA00022801"/>
    </source>
</evidence>
<dbReference type="PROSITE" id="PS50893">
    <property type="entry name" value="ABC_TRANSPORTER_2"/>
    <property type="match status" value="1"/>
</dbReference>
<evidence type="ECO:0000256" key="7">
    <source>
        <dbReference type="ARBA" id="ARBA00023136"/>
    </source>
</evidence>
<dbReference type="Gene3D" id="1.20.1560.10">
    <property type="entry name" value="ABC transporter type 1, transmembrane domain"/>
    <property type="match status" value="1"/>
</dbReference>
<dbReference type="RefSeq" id="WP_039104367.1">
    <property type="nucleotide sequence ID" value="NZ_CP009056.1"/>
</dbReference>
<organism evidence="12 13">
    <name type="scientific">Frischella perrara</name>
    <dbReference type="NCBI Taxonomy" id="1267021"/>
    <lineage>
        <taxon>Bacteria</taxon>
        <taxon>Pseudomonadati</taxon>
        <taxon>Pseudomonadota</taxon>
        <taxon>Gammaproteobacteria</taxon>
        <taxon>Orbales</taxon>
        <taxon>Orbaceae</taxon>
        <taxon>Frischella</taxon>
    </lineage>
</organism>
<dbReference type="SUPFAM" id="SSF52540">
    <property type="entry name" value="P-loop containing nucleoside triphosphate hydrolases"/>
    <property type="match status" value="1"/>
</dbReference>
<dbReference type="PROSITE" id="PS50929">
    <property type="entry name" value="ABC_TM1F"/>
    <property type="match status" value="1"/>
</dbReference>
<feature type="domain" description="ABC transporter" evidence="9">
    <location>
        <begin position="474"/>
        <end position="706"/>
    </location>
</feature>
<dbReference type="InterPro" id="IPR003593">
    <property type="entry name" value="AAA+_ATPase"/>
</dbReference>
<dbReference type="Pfam" id="PF00005">
    <property type="entry name" value="ABC_tran"/>
    <property type="match status" value="1"/>
</dbReference>
<reference evidence="12 13" key="1">
    <citation type="journal article" date="2014" name="Appl. Environ. Microbiol.">
        <title>Gut symbionts from distinct hosts exhibit genotoxic activity via divergent colibactin biosynthetic pathways.</title>
        <authorList>
            <person name="Engel P."/>
            <person name="Vizcaino M.I."/>
            <person name="Crawford J.M."/>
        </authorList>
    </citation>
    <scope>NUCLEOTIDE SEQUENCE [LARGE SCALE GENOMIC DNA]</scope>
    <source>
        <strain evidence="12 13">PEB0191</strain>
    </source>
</reference>
<dbReference type="OrthoDB" id="9787557at2"/>
<name>A0A0A7RZL6_FRIPE</name>
<feature type="transmembrane region" description="Helical" evidence="8">
    <location>
        <begin position="160"/>
        <end position="182"/>
    </location>
</feature>
<dbReference type="SMART" id="SM00382">
    <property type="entry name" value="AAA"/>
    <property type="match status" value="1"/>
</dbReference>
<dbReference type="GO" id="GO:0006508">
    <property type="term" value="P:proteolysis"/>
    <property type="evidence" value="ECO:0007669"/>
    <property type="project" value="InterPro"/>
</dbReference>
<evidence type="ECO:0000256" key="3">
    <source>
        <dbReference type="ARBA" id="ARBA00022741"/>
    </source>
</evidence>
<evidence type="ECO:0000313" key="12">
    <source>
        <dbReference type="EMBL" id="AJA44755.1"/>
    </source>
</evidence>
<comment type="subcellular location">
    <subcellularLocation>
        <location evidence="1">Cell membrane</location>
        <topology evidence="1">Multi-pass membrane protein</topology>
    </subcellularLocation>
</comment>
<dbReference type="KEGG" id="fpp:FPB0191_00929"/>
<dbReference type="InterPro" id="IPR017750">
    <property type="entry name" value="ATPase_T1SS"/>
</dbReference>
<dbReference type="Gene3D" id="3.40.50.300">
    <property type="entry name" value="P-loop containing nucleotide triphosphate hydrolases"/>
    <property type="match status" value="1"/>
</dbReference>
<feature type="domain" description="ABC transmembrane type-1" evidence="10">
    <location>
        <begin position="160"/>
        <end position="438"/>
    </location>
</feature>
<evidence type="ECO:0000259" key="9">
    <source>
        <dbReference type="PROSITE" id="PS50893"/>
    </source>
</evidence>
<dbReference type="Gene3D" id="3.90.70.10">
    <property type="entry name" value="Cysteine proteinases"/>
    <property type="match status" value="1"/>
</dbReference>
<dbReference type="EMBL" id="CP009056">
    <property type="protein sequence ID" value="AJA44755.1"/>
    <property type="molecule type" value="Genomic_DNA"/>
</dbReference>
<dbReference type="InterPro" id="IPR036640">
    <property type="entry name" value="ABC1_TM_sf"/>
</dbReference>
<keyword evidence="5" id="KW-0067">ATP-binding</keyword>
<sequence>MENKSYNQWLVAFLKVANIYGLDVSEENAKTFVSWDQSPNKEQLLTQLAKQLGLSIRFQSVSKSIFDPWRLPVVIEFDENQIGVILKSDNKEKATLMMSNDDGLSIDLSFDEIYSQAKKIIILRPESSIPDARVDDYIQRPKKNWFWQVVLKDWKSYSHIIMASLFVNLLALASVIFSMQVYDRVIPAQSQSTLWVLFLGVVIAICFEFLLRFSRTHISDAIGKKIDLKISDKVFGRALRLRNDVRSKSTGSFVSQLRELDQLREVVASTTINALADVPFVIVFMSILFLIGGPLTIVALIMIPLLVIPSILAQKPLARLAKEGMRESAIRNALLIESVEAIEDIKLLRAEYRYQNQWNHVNTVSASVSLKQRRIVSFLVSWSQELQSFTYVAVLLIGAYMVIDGNITTGTLVGSSILSSRLIAPLAQWTGVLSRLQSAKVAYRSINELMSKAVDYAEHDKMLHKPHIKGDYELSSVELTYDPKDKSPALSIESLKIKAGERVAILGRMGAGKSTLLNLLCGMSLATKGAVQVDHCDIRSIDPLDVRRDIAFLSQNSRLLFGSIRDNLLMGNPQATDQDLVQAIQISGAFPIIQKQGIDYVIKEGGKGLSEGQKQSLILARTLLKNPNVLLLDEPTASIDEMTEKHIINHLEQWLVNRTLILSTHKPALLKLVNRIIVIDQGKIVIDGPKEDVLALLSKEGQKTAVDAVKGNNT</sequence>
<feature type="transmembrane region" description="Helical" evidence="8">
    <location>
        <begin position="194"/>
        <end position="211"/>
    </location>
</feature>
<evidence type="ECO:0000256" key="5">
    <source>
        <dbReference type="ARBA" id="ARBA00022840"/>
    </source>
</evidence>
<keyword evidence="13" id="KW-1185">Reference proteome</keyword>
<keyword evidence="7 8" id="KW-0472">Membrane</keyword>
<dbReference type="InterPro" id="IPR005074">
    <property type="entry name" value="Peptidase_C39"/>
</dbReference>
<dbReference type="PROSITE" id="PS50990">
    <property type="entry name" value="PEPTIDASE_C39"/>
    <property type="match status" value="1"/>
</dbReference>
<dbReference type="Pfam" id="PF00664">
    <property type="entry name" value="ABC_membrane"/>
    <property type="match status" value="1"/>
</dbReference>
<dbReference type="GO" id="GO:0008233">
    <property type="term" value="F:peptidase activity"/>
    <property type="evidence" value="ECO:0007669"/>
    <property type="project" value="InterPro"/>
</dbReference>
<evidence type="ECO:0000256" key="2">
    <source>
        <dbReference type="ARBA" id="ARBA00022692"/>
    </source>
</evidence>
<accession>A0A0A7RZL6</accession>
<evidence type="ECO:0000313" key="13">
    <source>
        <dbReference type="Proteomes" id="UP000030901"/>
    </source>
</evidence>
<dbReference type="HOGENOM" id="CLU_000604_95_6_6"/>
<proteinExistence type="predicted"/>
<dbReference type="GO" id="GO:0005886">
    <property type="term" value="C:plasma membrane"/>
    <property type="evidence" value="ECO:0007669"/>
    <property type="project" value="UniProtKB-SubCell"/>
</dbReference>
<dbReference type="InterPro" id="IPR011527">
    <property type="entry name" value="ABC1_TM_dom"/>
</dbReference>
<keyword evidence="4" id="KW-0378">Hydrolase</keyword>
<feature type="domain" description="Peptidase C39" evidence="11">
    <location>
        <begin position="2"/>
        <end position="124"/>
    </location>
</feature>
<keyword evidence="3" id="KW-0547">Nucleotide-binding</keyword>
<dbReference type="NCBIfam" id="TIGR03375">
    <property type="entry name" value="type_I_sec_LssB"/>
    <property type="match status" value="1"/>
</dbReference>
<evidence type="ECO:0000256" key="8">
    <source>
        <dbReference type="SAM" id="Phobius"/>
    </source>
</evidence>
<evidence type="ECO:0000259" key="11">
    <source>
        <dbReference type="PROSITE" id="PS50990"/>
    </source>
</evidence>
<keyword evidence="2 8" id="KW-0812">Transmembrane</keyword>
<dbReference type="PANTHER" id="PTHR43394">
    <property type="entry name" value="ATP-DEPENDENT PERMEASE MDL1, MITOCHONDRIAL"/>
    <property type="match status" value="1"/>
</dbReference>
<evidence type="ECO:0000256" key="1">
    <source>
        <dbReference type="ARBA" id="ARBA00004651"/>
    </source>
</evidence>